<organism evidence="1 2">
    <name type="scientific">Komagataella phaffii (strain ATCC 76273 / CBS 7435 / CECT 11047 / NRRL Y-11430 / Wegner 21-1)</name>
    <name type="common">Yeast</name>
    <name type="synonym">Pichia pastoris</name>
    <dbReference type="NCBI Taxonomy" id="981350"/>
    <lineage>
        <taxon>Eukaryota</taxon>
        <taxon>Fungi</taxon>
        <taxon>Dikarya</taxon>
        <taxon>Ascomycota</taxon>
        <taxon>Saccharomycotina</taxon>
        <taxon>Pichiomycetes</taxon>
        <taxon>Pichiales</taxon>
        <taxon>Pichiaceae</taxon>
        <taxon>Komagataella</taxon>
    </lineage>
</organism>
<accession>A0A1G4KQV1</accession>
<evidence type="ECO:0000313" key="1">
    <source>
        <dbReference type="EMBL" id="SCV12387.1"/>
    </source>
</evidence>
<reference evidence="1 2" key="1">
    <citation type="journal article" date="2011" name="J. Biotechnol.">
        <title>High-quality genome sequence of Pichia pastoris CBS7435.</title>
        <authorList>
            <person name="Kuberl A."/>
            <person name="Schneider J."/>
            <person name="Thallinger G.G."/>
            <person name="Anderl I."/>
            <person name="Wibberg D."/>
            <person name="Hajek T."/>
            <person name="Jaenicke S."/>
            <person name="Brinkrolf K."/>
            <person name="Goesmann A."/>
            <person name="Szczepanowski R."/>
            <person name="Puhler A."/>
            <person name="Schwab H."/>
            <person name="Glieder A."/>
            <person name="Pichler H."/>
        </authorList>
    </citation>
    <scope>NUCLEOTIDE SEQUENCE [LARGE SCALE GENOMIC DNA]</scope>
    <source>
        <strain evidence="2">ATCC 76273 / CBS 7435 / CECT 11047 / NRRL Y-11430 / Wegner 21-1</strain>
    </source>
</reference>
<proteinExistence type="predicted"/>
<dbReference type="Proteomes" id="UP000006853">
    <property type="component" value="Chromosome 4"/>
</dbReference>
<evidence type="ECO:0000313" key="2">
    <source>
        <dbReference type="Proteomes" id="UP000006853"/>
    </source>
</evidence>
<keyword evidence="2" id="KW-1185">Reference proteome</keyword>
<dbReference type="AlphaFoldDB" id="A0A1G4KQV1"/>
<protein>
    <submittedName>
        <fullName evidence="1">Uncharacterized protein</fullName>
    </submittedName>
</protein>
<gene>
    <name evidence="1" type="ordered locus">PP7435_Chr4-0579</name>
</gene>
<dbReference type="EMBL" id="FR839631">
    <property type="protein sequence ID" value="SCV12387.1"/>
    <property type="molecule type" value="Genomic_DNA"/>
</dbReference>
<name>A0A1G4KQV1_KOMPC</name>
<sequence length="91" mass="10616">MTMSDKANTSCDTSWTKKIRYAPKKKAVSQLATLQQTTEEKSHKLLTKLNHDDNDKEILNHLTHEVQSRNVILLDKLEELNKELGWIKDRK</sequence>
<reference evidence="1 2" key="2">
    <citation type="journal article" date="2016" name="FEMS Yeast Res.">
        <title>Curation of the genome annotation of Pichia pastoris (Komagataella phaffii) CBS7435 from gene level to protein function.</title>
        <authorList>
            <person name="Valli M."/>
            <person name="Tatto N.E."/>
            <person name="Peymann A."/>
            <person name="Gruber C."/>
            <person name="Landes N."/>
            <person name="Ekker H."/>
            <person name="Thallinger G.G."/>
            <person name="Mattanovich D."/>
            <person name="Gasser B."/>
            <person name="Graf A.B."/>
        </authorList>
    </citation>
    <scope>GENOME REANNOTATION</scope>
    <source>
        <strain evidence="1 2">ATCC 76273 / CBS 7435 / CECT 11047 / NRRL Y-11430 / Wegner 21-1</strain>
    </source>
</reference>